<sequence>MFVVSGKNSLVRLLVGVLVLASVILSQLHHPNWSYFTGFIGFMLIFSSVTGICPMEMMLKKAGVQEKKICDMKTNS</sequence>
<feature type="transmembrane region" description="Helical" evidence="1">
    <location>
        <begin position="9"/>
        <end position="27"/>
    </location>
</feature>
<organism evidence="3 4">
    <name type="scientific">Savagea serpentis</name>
    <dbReference type="NCBI Taxonomy" id="2785297"/>
    <lineage>
        <taxon>Bacteria</taxon>
        <taxon>Bacillati</taxon>
        <taxon>Bacillota</taxon>
        <taxon>Bacilli</taxon>
        <taxon>Bacillales</taxon>
        <taxon>Caryophanaceae</taxon>
        <taxon>Savagea</taxon>
    </lineage>
</organism>
<reference evidence="3" key="1">
    <citation type="submission" date="2020-11" db="EMBL/GenBank/DDBJ databases">
        <title>Multidrug resistant novel bacterium Savagea serpentis sp. nov., isolated from the scats of a vine snake (Ahaetulla nasuta).</title>
        <authorList>
            <person name="Venkata Ramana V."/>
            <person name="Vikas Patil S."/>
            <person name="Yogita Lugani V."/>
        </authorList>
    </citation>
    <scope>NUCLEOTIDE SEQUENCE</scope>
    <source>
        <strain evidence="3">SN6</strain>
    </source>
</reference>
<evidence type="ECO:0000313" key="4">
    <source>
        <dbReference type="Proteomes" id="UP000622653"/>
    </source>
</evidence>
<dbReference type="RefSeq" id="WP_194561640.1">
    <property type="nucleotide sequence ID" value="NZ_JADKPV010000001.1"/>
</dbReference>
<dbReference type="Proteomes" id="UP000622653">
    <property type="component" value="Unassembled WGS sequence"/>
</dbReference>
<dbReference type="Gene3D" id="6.10.140.1340">
    <property type="match status" value="1"/>
</dbReference>
<keyword evidence="4" id="KW-1185">Reference proteome</keyword>
<keyword evidence="1" id="KW-0812">Transmembrane</keyword>
<name>A0A8J7KGT6_9BACL</name>
<dbReference type="Pfam" id="PF11127">
    <property type="entry name" value="YgaP-like_TM"/>
    <property type="match status" value="1"/>
</dbReference>
<feature type="transmembrane region" description="Helical" evidence="1">
    <location>
        <begin position="33"/>
        <end position="53"/>
    </location>
</feature>
<accession>A0A8J7KGT6</accession>
<gene>
    <name evidence="3" type="ORF">IRY55_02335</name>
</gene>
<dbReference type="AlphaFoldDB" id="A0A8J7KGT6"/>
<evidence type="ECO:0000313" key="3">
    <source>
        <dbReference type="EMBL" id="MBF4500188.1"/>
    </source>
</evidence>
<protein>
    <submittedName>
        <fullName evidence="3">DUF2892 domain-containing protein</fullName>
    </submittedName>
</protein>
<feature type="domain" description="Inner membrane protein YgaP-like transmembrane" evidence="2">
    <location>
        <begin position="4"/>
        <end position="61"/>
    </location>
</feature>
<keyword evidence="1" id="KW-1133">Transmembrane helix</keyword>
<dbReference type="EMBL" id="JADKPV010000001">
    <property type="protein sequence ID" value="MBF4500188.1"/>
    <property type="molecule type" value="Genomic_DNA"/>
</dbReference>
<evidence type="ECO:0000256" key="1">
    <source>
        <dbReference type="SAM" id="Phobius"/>
    </source>
</evidence>
<proteinExistence type="predicted"/>
<keyword evidence="1" id="KW-0472">Membrane</keyword>
<dbReference type="InterPro" id="IPR021309">
    <property type="entry name" value="YgaP-like_TM"/>
</dbReference>
<comment type="caution">
    <text evidence="3">The sequence shown here is derived from an EMBL/GenBank/DDBJ whole genome shotgun (WGS) entry which is preliminary data.</text>
</comment>
<evidence type="ECO:0000259" key="2">
    <source>
        <dbReference type="Pfam" id="PF11127"/>
    </source>
</evidence>